<keyword evidence="2" id="KW-1185">Reference proteome</keyword>
<proteinExistence type="predicted"/>
<organism evidence="1 2">
    <name type="scientific">Lysinibacillus louembei</name>
    <dbReference type="NCBI Taxonomy" id="1470088"/>
    <lineage>
        <taxon>Bacteria</taxon>
        <taxon>Bacillati</taxon>
        <taxon>Bacillota</taxon>
        <taxon>Bacilli</taxon>
        <taxon>Bacillales</taxon>
        <taxon>Bacillaceae</taxon>
        <taxon>Lysinibacillus</taxon>
    </lineage>
</organism>
<name>A0ABZ0RTS1_9BACI</name>
<gene>
    <name evidence="1" type="ORF">R6U77_12345</name>
</gene>
<evidence type="ECO:0000313" key="2">
    <source>
        <dbReference type="Proteomes" id="UP001322664"/>
    </source>
</evidence>
<accession>A0ABZ0RTS1</accession>
<sequence length="300" mass="35089">MKAYGTFIKKGDYLFRTEAYLQFGDKDNILGTVIMLNPGGAKLKVPITEENVEIHNEINIDPTMQALIQLMKMFYNSNEMLQGRVYIYNLFPLQNTKNEEAIKLFEKLWYEKEPFITGFPKEQEALLTHLQSSPWILTGWGCKSSKMLDIVREQWWQLIKQSNTPIIGKREKSHLDFYHPRSQLVTQQIEYRNELKEQYSLLVEDKEANTNKQEQLLTIILNGNPIQEMPQIKLKPQDKIISNGNIIRADYIDKFNEGIGFYCEAQPLPVAYIENFKTTVYIEFQNSGVDKIAYIVKHDY</sequence>
<dbReference type="Proteomes" id="UP001322664">
    <property type="component" value="Chromosome"/>
</dbReference>
<evidence type="ECO:0000313" key="1">
    <source>
        <dbReference type="EMBL" id="WPK10672.1"/>
    </source>
</evidence>
<dbReference type="RefSeq" id="WP_319835864.1">
    <property type="nucleotide sequence ID" value="NZ_CP137624.1"/>
</dbReference>
<protein>
    <submittedName>
        <fullName evidence="1">Uncharacterized protein</fullName>
    </submittedName>
</protein>
<dbReference type="EMBL" id="CP137624">
    <property type="protein sequence ID" value="WPK10672.1"/>
    <property type="molecule type" value="Genomic_DNA"/>
</dbReference>
<reference evidence="1 2" key="1">
    <citation type="submission" date="2023-09" db="EMBL/GenBank/DDBJ databases">
        <authorList>
            <person name="Page C.A."/>
            <person name="Perez-Diaz I.M."/>
        </authorList>
    </citation>
    <scope>NUCLEOTIDE SEQUENCE [LARGE SCALE GENOMIC DNA]</scope>
    <source>
        <strain evidence="1 2">Ll15</strain>
    </source>
</reference>